<dbReference type="EMBL" id="CM037158">
    <property type="protein sequence ID" value="KAH7852743.1"/>
    <property type="molecule type" value="Genomic_DNA"/>
</dbReference>
<protein>
    <submittedName>
        <fullName evidence="1">Uncharacterized protein</fullName>
    </submittedName>
</protein>
<evidence type="ECO:0000313" key="1">
    <source>
        <dbReference type="EMBL" id="KAH7852743.1"/>
    </source>
</evidence>
<keyword evidence="2" id="KW-1185">Reference proteome</keyword>
<proteinExistence type="predicted"/>
<sequence>MAASTELMVDVFSRIGSSFFTDLVNTKSWEGQSSVQGLKLLNVVTTSISQSPRFAIFQECREIINSVIRSMWIRNHLVDWQRSCSHENTSRIKESWEGRREVKDDASCEACKLAKEVSLFWEMLRGGH</sequence>
<gene>
    <name evidence="1" type="ORF">Vadar_028726</name>
</gene>
<organism evidence="1 2">
    <name type="scientific">Vaccinium darrowii</name>
    <dbReference type="NCBI Taxonomy" id="229202"/>
    <lineage>
        <taxon>Eukaryota</taxon>
        <taxon>Viridiplantae</taxon>
        <taxon>Streptophyta</taxon>
        <taxon>Embryophyta</taxon>
        <taxon>Tracheophyta</taxon>
        <taxon>Spermatophyta</taxon>
        <taxon>Magnoliopsida</taxon>
        <taxon>eudicotyledons</taxon>
        <taxon>Gunneridae</taxon>
        <taxon>Pentapetalae</taxon>
        <taxon>asterids</taxon>
        <taxon>Ericales</taxon>
        <taxon>Ericaceae</taxon>
        <taxon>Vaccinioideae</taxon>
        <taxon>Vaccinieae</taxon>
        <taxon>Vaccinium</taxon>
    </lineage>
</organism>
<reference evidence="1 2" key="1">
    <citation type="journal article" date="2021" name="Hortic Res">
        <title>High-quality reference genome and annotation aids understanding of berry development for evergreen blueberry (Vaccinium darrowii).</title>
        <authorList>
            <person name="Yu J."/>
            <person name="Hulse-Kemp A.M."/>
            <person name="Babiker E."/>
            <person name="Staton M."/>
        </authorList>
    </citation>
    <scope>NUCLEOTIDE SEQUENCE [LARGE SCALE GENOMIC DNA]</scope>
    <source>
        <strain evidence="2">cv. NJ 8807/NJ 8810</strain>
        <tissue evidence="1">Young leaf</tissue>
    </source>
</reference>
<evidence type="ECO:0000313" key="2">
    <source>
        <dbReference type="Proteomes" id="UP000828048"/>
    </source>
</evidence>
<name>A0ACB7YH55_9ERIC</name>
<comment type="caution">
    <text evidence="1">The sequence shown here is derived from an EMBL/GenBank/DDBJ whole genome shotgun (WGS) entry which is preliminary data.</text>
</comment>
<dbReference type="Proteomes" id="UP000828048">
    <property type="component" value="Chromosome 8"/>
</dbReference>
<accession>A0ACB7YH55</accession>